<dbReference type="PANTHER" id="PTHR31805">
    <property type="entry name" value="RECEPTOR-LIKE KINASE, PUTATIVE (DUF1421)-RELATED"/>
    <property type="match status" value="1"/>
</dbReference>
<proteinExistence type="predicted"/>
<accession>A0A835Q6X4</accession>
<evidence type="ECO:0000313" key="2">
    <source>
        <dbReference type="EMBL" id="KAG0464204.1"/>
    </source>
</evidence>
<dbReference type="OrthoDB" id="264603at2759"/>
<feature type="region of interest" description="Disordered" evidence="1">
    <location>
        <begin position="1"/>
        <end position="30"/>
    </location>
</feature>
<feature type="region of interest" description="Disordered" evidence="1">
    <location>
        <begin position="100"/>
        <end position="176"/>
    </location>
</feature>
<feature type="compositionally biased region" description="Low complexity" evidence="1">
    <location>
        <begin position="116"/>
        <end position="130"/>
    </location>
</feature>
<reference evidence="2 3" key="1">
    <citation type="journal article" date="2020" name="Nat. Food">
        <title>A phased Vanilla planifolia genome enables genetic improvement of flavour and production.</title>
        <authorList>
            <person name="Hasing T."/>
            <person name="Tang H."/>
            <person name="Brym M."/>
            <person name="Khazi F."/>
            <person name="Huang T."/>
            <person name="Chambers A.H."/>
        </authorList>
    </citation>
    <scope>NUCLEOTIDE SEQUENCE [LARGE SCALE GENOMIC DNA]</scope>
    <source>
        <tissue evidence="2">Leaf</tissue>
    </source>
</reference>
<feature type="compositionally biased region" description="Low complexity" evidence="1">
    <location>
        <begin position="7"/>
        <end position="21"/>
    </location>
</feature>
<feature type="region of interest" description="Disordered" evidence="1">
    <location>
        <begin position="211"/>
        <end position="248"/>
    </location>
</feature>
<organism evidence="2 3">
    <name type="scientific">Vanilla planifolia</name>
    <name type="common">Vanilla</name>
    <dbReference type="NCBI Taxonomy" id="51239"/>
    <lineage>
        <taxon>Eukaryota</taxon>
        <taxon>Viridiplantae</taxon>
        <taxon>Streptophyta</taxon>
        <taxon>Embryophyta</taxon>
        <taxon>Tracheophyta</taxon>
        <taxon>Spermatophyta</taxon>
        <taxon>Magnoliopsida</taxon>
        <taxon>Liliopsida</taxon>
        <taxon>Asparagales</taxon>
        <taxon>Orchidaceae</taxon>
        <taxon>Vanilloideae</taxon>
        <taxon>Vanilleae</taxon>
        <taxon>Vanilla</taxon>
    </lineage>
</organism>
<feature type="compositionally biased region" description="Pro residues" evidence="1">
    <location>
        <begin position="145"/>
        <end position="158"/>
    </location>
</feature>
<dbReference type="Proteomes" id="UP000636800">
    <property type="component" value="Chromosome 10"/>
</dbReference>
<dbReference type="EMBL" id="JADCNL010000010">
    <property type="protein sequence ID" value="KAG0464204.1"/>
    <property type="molecule type" value="Genomic_DNA"/>
</dbReference>
<sequence length="291" mass="31269">MHNLNHPTAAAATPNSAAPTSATPPPVAAVAPSLPALNAQPQQQNQPPVPFPLNYPCKPSCPPSLLFPVNNPISYINSTVHLQSNQTNHQIINRSNIKCLRPNLNHRRSTTHRQLKSQTTTNQSNQKTQNPIFLRLNLTVKSPTTTPPSQPPNGPPIPQYYGANPPSLDLLLASRPSSGPNYGGPAILDSYQYGSTSLSAYNMKPPPFSAPQTSVGSVGGGGYQRLPTAKLLPQSSSSGGGGSAGNRVPIDDVVEKVSTMGFSREQVRLETGCRLMMWWKRCQPWASLESR</sequence>
<dbReference type="AlphaFoldDB" id="A0A835Q6X4"/>
<evidence type="ECO:0000313" key="3">
    <source>
        <dbReference type="Proteomes" id="UP000636800"/>
    </source>
</evidence>
<name>A0A835Q6X4_VANPL</name>
<gene>
    <name evidence="2" type="ORF">HPP92_020273</name>
</gene>
<keyword evidence="3" id="KW-1185">Reference proteome</keyword>
<protein>
    <recommendedName>
        <fullName evidence="4">UBA domain-containing protein</fullName>
    </recommendedName>
</protein>
<dbReference type="PANTHER" id="PTHR31805:SF14">
    <property type="entry name" value="RECEPTOR-LIKE KINASE, PUTATIVE (DUF1421)-RELATED"/>
    <property type="match status" value="1"/>
</dbReference>
<feature type="compositionally biased region" description="Basic residues" evidence="1">
    <location>
        <begin position="104"/>
        <end position="115"/>
    </location>
</feature>
<evidence type="ECO:0000256" key="1">
    <source>
        <dbReference type="SAM" id="MobiDB-lite"/>
    </source>
</evidence>
<evidence type="ECO:0008006" key="4">
    <source>
        <dbReference type="Google" id="ProtNLM"/>
    </source>
</evidence>
<comment type="caution">
    <text evidence="2">The sequence shown here is derived from an EMBL/GenBank/DDBJ whole genome shotgun (WGS) entry which is preliminary data.</text>
</comment>